<keyword evidence="8 12" id="KW-0812">Transmembrane</keyword>
<evidence type="ECO:0000256" key="6">
    <source>
        <dbReference type="ARBA" id="ARBA00022475"/>
    </source>
</evidence>
<dbReference type="AlphaFoldDB" id="A0A558HV26"/>
<dbReference type="InterPro" id="IPR007078">
    <property type="entry name" value="Haem_export_protD_CcmD"/>
</dbReference>
<evidence type="ECO:0000313" key="14">
    <source>
        <dbReference type="Proteomes" id="UP000319941"/>
    </source>
</evidence>
<sequence>MAFTSVADFFAMGGHAVYVWSAWGLTTAGLMGLVISTRLSRRAVEADIRRRVRRERSHS</sequence>
<dbReference type="GO" id="GO:0015886">
    <property type="term" value="P:heme transport"/>
    <property type="evidence" value="ECO:0007669"/>
    <property type="project" value="InterPro"/>
</dbReference>
<evidence type="ECO:0000313" key="13">
    <source>
        <dbReference type="EMBL" id="TVU72969.1"/>
    </source>
</evidence>
<dbReference type="PANTHER" id="PTHR37531:SF1">
    <property type="entry name" value="HEME EXPORTER PROTEIN D"/>
    <property type="match status" value="1"/>
</dbReference>
<evidence type="ECO:0000256" key="1">
    <source>
        <dbReference type="ARBA" id="ARBA00002442"/>
    </source>
</evidence>
<feature type="transmembrane region" description="Helical" evidence="12">
    <location>
        <begin position="20"/>
        <end position="40"/>
    </location>
</feature>
<evidence type="ECO:0000256" key="11">
    <source>
        <dbReference type="ARBA" id="ARBA00023136"/>
    </source>
</evidence>
<comment type="function">
    <text evidence="1 12">Required for the export of heme to the periplasm for the biogenesis of c-type cytochromes.</text>
</comment>
<keyword evidence="5 12" id="KW-0813">Transport</keyword>
<comment type="caution">
    <text evidence="13">The sequence shown here is derived from an EMBL/GenBank/DDBJ whole genome shotgun (WGS) entry which is preliminary data.</text>
</comment>
<evidence type="ECO:0000256" key="9">
    <source>
        <dbReference type="ARBA" id="ARBA00022748"/>
    </source>
</evidence>
<gene>
    <name evidence="13" type="primary">ccmD</name>
    <name evidence="13" type="ORF">FQP86_03800</name>
</gene>
<dbReference type="PANTHER" id="PTHR37531">
    <property type="entry name" value="HEME EXPORTER PROTEIN D"/>
    <property type="match status" value="1"/>
</dbReference>
<keyword evidence="10 12" id="KW-1133">Transmembrane helix</keyword>
<keyword evidence="6 12" id="KW-1003">Cell membrane</keyword>
<dbReference type="GO" id="GO:1903607">
    <property type="term" value="P:cytochrome c biosynthetic process"/>
    <property type="evidence" value="ECO:0007669"/>
    <property type="project" value="TreeGrafter"/>
</dbReference>
<dbReference type="InterPro" id="IPR052075">
    <property type="entry name" value="Heme_exporter_D"/>
</dbReference>
<dbReference type="STRING" id="553385.GCA_000591415_02032"/>
<evidence type="ECO:0000256" key="5">
    <source>
        <dbReference type="ARBA" id="ARBA00022448"/>
    </source>
</evidence>
<evidence type="ECO:0000256" key="8">
    <source>
        <dbReference type="ARBA" id="ARBA00022692"/>
    </source>
</evidence>
<evidence type="ECO:0000256" key="3">
    <source>
        <dbReference type="ARBA" id="ARBA00008741"/>
    </source>
</evidence>
<dbReference type="Pfam" id="PF04995">
    <property type="entry name" value="CcmD"/>
    <property type="match status" value="1"/>
</dbReference>
<evidence type="ECO:0000256" key="7">
    <source>
        <dbReference type="ARBA" id="ARBA00022519"/>
    </source>
</evidence>
<name>A0A558HV26_9GAMM</name>
<accession>A0A558HV26</accession>
<proteinExistence type="inferred from homology"/>
<comment type="similarity">
    <text evidence="3 12">Belongs to the CcmD/CycX/HelD family.</text>
</comment>
<organism evidence="13 14">
    <name type="scientific">Cobetia crustatorum</name>
    <dbReference type="NCBI Taxonomy" id="553385"/>
    <lineage>
        <taxon>Bacteria</taxon>
        <taxon>Pseudomonadati</taxon>
        <taxon>Pseudomonadota</taxon>
        <taxon>Gammaproteobacteria</taxon>
        <taxon>Oceanospirillales</taxon>
        <taxon>Halomonadaceae</taxon>
        <taxon>Cobetia</taxon>
    </lineage>
</organism>
<keyword evidence="9 12" id="KW-0201">Cytochrome c-type biogenesis</keyword>
<dbReference type="NCBIfam" id="TIGR03141">
    <property type="entry name" value="cytochro_ccmD"/>
    <property type="match status" value="1"/>
</dbReference>
<comment type="subcellular location">
    <subcellularLocation>
        <location evidence="2 12">Cell inner membrane</location>
        <topology evidence="2 12">Single-pass membrane protein</topology>
    </subcellularLocation>
</comment>
<dbReference type="Proteomes" id="UP000319941">
    <property type="component" value="Unassembled WGS sequence"/>
</dbReference>
<dbReference type="GO" id="GO:0005886">
    <property type="term" value="C:plasma membrane"/>
    <property type="evidence" value="ECO:0007669"/>
    <property type="project" value="UniProtKB-SubCell"/>
</dbReference>
<evidence type="ECO:0000256" key="2">
    <source>
        <dbReference type="ARBA" id="ARBA00004377"/>
    </source>
</evidence>
<evidence type="ECO:0000256" key="10">
    <source>
        <dbReference type="ARBA" id="ARBA00022989"/>
    </source>
</evidence>
<dbReference type="GO" id="GO:0017004">
    <property type="term" value="P:cytochrome complex assembly"/>
    <property type="evidence" value="ECO:0007669"/>
    <property type="project" value="UniProtKB-KW"/>
</dbReference>
<evidence type="ECO:0000256" key="4">
    <source>
        <dbReference type="ARBA" id="ARBA00016461"/>
    </source>
</evidence>
<keyword evidence="7 12" id="KW-0997">Cell inner membrane</keyword>
<dbReference type="OrthoDB" id="9815607at2"/>
<keyword evidence="14" id="KW-1185">Reference proteome</keyword>
<reference evidence="13 14" key="1">
    <citation type="submission" date="2019-07" db="EMBL/GenBank/DDBJ databases">
        <title>Diversity of Bacteria from Kongsfjorden, Arctic.</title>
        <authorList>
            <person name="Yu Y."/>
        </authorList>
    </citation>
    <scope>NUCLEOTIDE SEQUENCE [LARGE SCALE GENOMIC DNA]</scope>
    <source>
        <strain evidence="13 14">SM1923</strain>
    </source>
</reference>
<evidence type="ECO:0000256" key="12">
    <source>
        <dbReference type="RuleBase" id="RU363101"/>
    </source>
</evidence>
<dbReference type="EMBL" id="VNFH01000002">
    <property type="protein sequence ID" value="TVU72969.1"/>
    <property type="molecule type" value="Genomic_DNA"/>
</dbReference>
<keyword evidence="11 12" id="KW-0472">Membrane</keyword>
<protein>
    <recommendedName>
        <fullName evidence="4 12">Heme exporter protein D</fullName>
    </recommendedName>
</protein>